<protein>
    <submittedName>
        <fullName evidence="3">Uncharacterized protein</fullName>
    </submittedName>
</protein>
<evidence type="ECO:0000256" key="2">
    <source>
        <dbReference type="SAM" id="SignalP"/>
    </source>
</evidence>
<dbReference type="PANTHER" id="PTHR33562:SF31">
    <property type="entry name" value="PROTEIN QUIVER"/>
    <property type="match status" value="1"/>
</dbReference>
<dbReference type="AlphaFoldDB" id="A0A914A7C3"/>
<evidence type="ECO:0000313" key="4">
    <source>
        <dbReference type="Proteomes" id="UP000887568"/>
    </source>
</evidence>
<dbReference type="PANTHER" id="PTHR33562">
    <property type="entry name" value="ATILLA, ISOFORM B-RELATED-RELATED"/>
    <property type="match status" value="1"/>
</dbReference>
<dbReference type="EnsemblMetazoa" id="XM_038203389.1">
    <property type="protein sequence ID" value="XP_038059317.1"/>
    <property type="gene ID" value="LOC119730469"/>
</dbReference>
<keyword evidence="1 2" id="KW-0732">Signal</keyword>
<dbReference type="RefSeq" id="XP_038059316.1">
    <property type="nucleotide sequence ID" value="XM_038203388.1"/>
</dbReference>
<organism evidence="3 4">
    <name type="scientific">Patiria miniata</name>
    <name type="common">Bat star</name>
    <name type="synonym">Asterina miniata</name>
    <dbReference type="NCBI Taxonomy" id="46514"/>
    <lineage>
        <taxon>Eukaryota</taxon>
        <taxon>Metazoa</taxon>
        <taxon>Echinodermata</taxon>
        <taxon>Eleutherozoa</taxon>
        <taxon>Asterozoa</taxon>
        <taxon>Asteroidea</taxon>
        <taxon>Valvatacea</taxon>
        <taxon>Valvatida</taxon>
        <taxon>Asterinidae</taxon>
        <taxon>Patiria</taxon>
    </lineage>
</organism>
<feature type="signal peptide" evidence="2">
    <location>
        <begin position="1"/>
        <end position="21"/>
    </location>
</feature>
<feature type="chain" id="PRO_5038275673" evidence="2">
    <location>
        <begin position="22"/>
        <end position="137"/>
    </location>
</feature>
<dbReference type="InterPro" id="IPR050975">
    <property type="entry name" value="Sleep_regulator"/>
</dbReference>
<sequence length="137" mass="14300">MKMEIAKIFLVLMGVVALSECQRSASIQCFQCNTGTTGEEDCADPFDASMQDKYRKGCSAGAGSRSTTCVKIVTGSTVMRSCNTPVNASCGEPVVENPSGTFTYCCTGDSCNSAGQVGTSVALAAVSMLLANFMFQL</sequence>
<evidence type="ECO:0000313" key="3">
    <source>
        <dbReference type="EnsemblMetazoa" id="XP_038059316.1"/>
    </source>
</evidence>
<dbReference type="GeneID" id="119730469"/>
<evidence type="ECO:0000256" key="1">
    <source>
        <dbReference type="ARBA" id="ARBA00022729"/>
    </source>
</evidence>
<dbReference type="EnsemblMetazoa" id="XM_038203388.1">
    <property type="protein sequence ID" value="XP_038059316.1"/>
    <property type="gene ID" value="LOC119730469"/>
</dbReference>
<proteinExistence type="predicted"/>
<accession>A0A914A7C3</accession>
<dbReference type="RefSeq" id="XP_038059317.1">
    <property type="nucleotide sequence ID" value="XM_038203389.1"/>
</dbReference>
<name>A0A914A7C3_PATMI</name>
<reference evidence="3" key="1">
    <citation type="submission" date="2022-11" db="UniProtKB">
        <authorList>
            <consortium name="EnsemblMetazoa"/>
        </authorList>
    </citation>
    <scope>IDENTIFICATION</scope>
</reference>
<dbReference type="Proteomes" id="UP000887568">
    <property type="component" value="Unplaced"/>
</dbReference>
<keyword evidence="4" id="KW-1185">Reference proteome</keyword>